<gene>
    <name evidence="1" type="ORF">K6L26_07595</name>
</gene>
<keyword evidence="2" id="KW-1185">Reference proteome</keyword>
<dbReference type="EMBL" id="CP081673">
    <property type="protein sequence ID" value="QZH67496.1"/>
    <property type="molecule type" value="Genomic_DNA"/>
</dbReference>
<evidence type="ECO:0000313" key="2">
    <source>
        <dbReference type="Proteomes" id="UP000825598"/>
    </source>
</evidence>
<proteinExistence type="predicted"/>
<evidence type="ECO:0000313" key="1">
    <source>
        <dbReference type="EMBL" id="QZH67496.1"/>
    </source>
</evidence>
<name>A0ACD1FKH7_MYCFR</name>
<reference evidence="1" key="1">
    <citation type="submission" date="2021-07" db="EMBL/GenBank/DDBJ databases">
        <title>Complete Genome Sequences of Mycobacterium farcinogenes Isolated from Clinical Specimens from Patients in Thailand.</title>
        <authorList>
            <person name="Sodsai P."/>
        </authorList>
    </citation>
    <scope>NUCLEOTIDE SEQUENCE</scope>
    <source>
        <strain evidence="1">BKK/CU-MFGFA-001</strain>
    </source>
</reference>
<protein>
    <submittedName>
        <fullName evidence="1">Uncharacterized protein</fullName>
    </submittedName>
</protein>
<accession>A0ACD1FKH7</accession>
<dbReference type="Proteomes" id="UP000825598">
    <property type="component" value="Chromosome"/>
</dbReference>
<sequence length="402" mass="43028">MGDKPWAAPVSVLEAFLKTSRMAQSNFGSGTPQPGTPLFESSATVRAVESDMAGTIASDSWTGTASEAYLEANNRNIAKMGAFAALDQRLGSQIDASAYVVKLGREDLLSVHNQVVDLAKSVPPGPLREKMLLPIVAAGMGQISEIISRTTADLSDIGNDITEIADGYQKLGAGEAAGSTLEDDPRKKLEEILREYQVKDDRMLPKWLLDTIGGVLGDEVKGDANLTVGEYRVLAELAATQGPFAVKDFFDIKQAAIDEAGRKFPPPDGNTSDNHTDAFRHTYWNALMTQRFGEEWTRKFATAHERRPGDPAPREAMDLYNNEIGRQIGMANPKASPEELAAQVESAVRGGDTVIVSEDGAGLTWSNDPKLPIGLPGGDPKNAPPGDPTPYPTEGRTPGVPA</sequence>
<organism evidence="1 2">
    <name type="scientific">Mycolicibacterium farcinogenes</name>
    <name type="common">Mycobacterium farcinogenes</name>
    <dbReference type="NCBI Taxonomy" id="1802"/>
    <lineage>
        <taxon>Bacteria</taxon>
        <taxon>Bacillati</taxon>
        <taxon>Actinomycetota</taxon>
        <taxon>Actinomycetes</taxon>
        <taxon>Mycobacteriales</taxon>
        <taxon>Mycobacteriaceae</taxon>
        <taxon>Mycolicibacterium</taxon>
    </lineage>
</organism>